<keyword evidence="3" id="KW-1185">Reference proteome</keyword>
<feature type="region of interest" description="Disordered" evidence="1">
    <location>
        <begin position="25"/>
        <end position="108"/>
    </location>
</feature>
<dbReference type="Proteomes" id="UP000031036">
    <property type="component" value="Unassembled WGS sequence"/>
</dbReference>
<evidence type="ECO:0000313" key="3">
    <source>
        <dbReference type="Proteomes" id="UP000031036"/>
    </source>
</evidence>
<organism evidence="2 3">
    <name type="scientific">Toxocara canis</name>
    <name type="common">Canine roundworm</name>
    <dbReference type="NCBI Taxonomy" id="6265"/>
    <lineage>
        <taxon>Eukaryota</taxon>
        <taxon>Metazoa</taxon>
        <taxon>Ecdysozoa</taxon>
        <taxon>Nematoda</taxon>
        <taxon>Chromadorea</taxon>
        <taxon>Rhabditida</taxon>
        <taxon>Spirurina</taxon>
        <taxon>Ascaridomorpha</taxon>
        <taxon>Ascaridoidea</taxon>
        <taxon>Toxocaridae</taxon>
        <taxon>Toxocara</taxon>
    </lineage>
</organism>
<name>A0A0B2V1C6_TOXCA</name>
<proteinExistence type="predicted"/>
<sequence length="129" mass="14299">MSAVTLVLAVIIVILLYLLLKKYTSEPSKKSSTSEIGTSTETSALKDSNAEKSASVRAKNERTSDDMSARSKDPGKKPGSDVKTAQHPIEPKKPSTREMGTNTMRNVPPWKLEGEAYYPPNFWIDSKRR</sequence>
<evidence type="ECO:0000256" key="1">
    <source>
        <dbReference type="SAM" id="MobiDB-lite"/>
    </source>
</evidence>
<comment type="caution">
    <text evidence="2">The sequence shown here is derived from an EMBL/GenBank/DDBJ whole genome shotgun (WGS) entry which is preliminary data.</text>
</comment>
<reference evidence="2 3" key="1">
    <citation type="submission" date="2014-11" db="EMBL/GenBank/DDBJ databases">
        <title>Genetic blueprint of the zoonotic pathogen Toxocara canis.</title>
        <authorList>
            <person name="Zhu X.-Q."/>
            <person name="Korhonen P.K."/>
            <person name="Cai H."/>
            <person name="Young N.D."/>
            <person name="Nejsum P."/>
            <person name="von Samson-Himmelstjerna G."/>
            <person name="Boag P.R."/>
            <person name="Tan P."/>
            <person name="Li Q."/>
            <person name="Min J."/>
            <person name="Yang Y."/>
            <person name="Wang X."/>
            <person name="Fang X."/>
            <person name="Hall R.S."/>
            <person name="Hofmann A."/>
            <person name="Sternberg P.W."/>
            <person name="Jex A.R."/>
            <person name="Gasser R.B."/>
        </authorList>
    </citation>
    <scope>NUCLEOTIDE SEQUENCE [LARGE SCALE GENOMIC DNA]</scope>
    <source>
        <strain evidence="2">PN_DK_2014</strain>
    </source>
</reference>
<accession>A0A0B2V1C6</accession>
<feature type="compositionally biased region" description="Basic and acidic residues" evidence="1">
    <location>
        <begin position="58"/>
        <end position="80"/>
    </location>
</feature>
<protein>
    <submittedName>
        <fullName evidence="2">Uncharacterized protein</fullName>
    </submittedName>
</protein>
<gene>
    <name evidence="2" type="ORF">Tcan_13020</name>
</gene>
<evidence type="ECO:0000313" key="2">
    <source>
        <dbReference type="EMBL" id="KHN75242.1"/>
    </source>
</evidence>
<dbReference type="AlphaFoldDB" id="A0A0B2V1C6"/>
<feature type="compositionally biased region" description="Low complexity" evidence="1">
    <location>
        <begin position="30"/>
        <end position="43"/>
    </location>
</feature>
<dbReference type="EMBL" id="JPKZ01002767">
    <property type="protein sequence ID" value="KHN75242.1"/>
    <property type="molecule type" value="Genomic_DNA"/>
</dbReference>